<name>A0A1E8PL39_9BURK</name>
<protein>
    <submittedName>
        <fullName evidence="8">Threonine/homoserine exporter RhtA</fullName>
    </submittedName>
</protein>
<dbReference type="PANTHER" id="PTHR32322">
    <property type="entry name" value="INNER MEMBRANE TRANSPORTER"/>
    <property type="match status" value="1"/>
</dbReference>
<dbReference type="AlphaFoldDB" id="A0A1E8PL39"/>
<dbReference type="Pfam" id="PF00892">
    <property type="entry name" value="EamA"/>
    <property type="match status" value="1"/>
</dbReference>
<evidence type="ECO:0000256" key="1">
    <source>
        <dbReference type="ARBA" id="ARBA00004141"/>
    </source>
</evidence>
<keyword evidence="4 6" id="KW-1133">Transmembrane helix</keyword>
<dbReference type="EMBL" id="MAQB02000015">
    <property type="protein sequence ID" value="OFJ46339.1"/>
    <property type="molecule type" value="Genomic_DNA"/>
</dbReference>
<dbReference type="SUPFAM" id="SSF103481">
    <property type="entry name" value="Multidrug resistance efflux transporter EmrE"/>
    <property type="match status" value="2"/>
</dbReference>
<dbReference type="Proteomes" id="UP000092634">
    <property type="component" value="Unassembled WGS sequence"/>
</dbReference>
<evidence type="ECO:0000256" key="3">
    <source>
        <dbReference type="ARBA" id="ARBA00022692"/>
    </source>
</evidence>
<feature type="transmembrane region" description="Helical" evidence="6">
    <location>
        <begin position="154"/>
        <end position="170"/>
    </location>
</feature>
<feature type="transmembrane region" description="Helical" evidence="6">
    <location>
        <begin position="241"/>
        <end position="261"/>
    </location>
</feature>
<evidence type="ECO:0000256" key="5">
    <source>
        <dbReference type="ARBA" id="ARBA00023136"/>
    </source>
</evidence>
<dbReference type="InterPro" id="IPR050638">
    <property type="entry name" value="AA-Vitamin_Transporters"/>
</dbReference>
<evidence type="ECO:0000313" key="8">
    <source>
        <dbReference type="EMBL" id="OFJ46339.1"/>
    </source>
</evidence>
<evidence type="ECO:0000256" key="4">
    <source>
        <dbReference type="ARBA" id="ARBA00022989"/>
    </source>
</evidence>
<feature type="transmembrane region" description="Helical" evidence="6">
    <location>
        <begin position="207"/>
        <end position="229"/>
    </location>
</feature>
<gene>
    <name evidence="8" type="ORF">BA896_022480</name>
</gene>
<keyword evidence="5 6" id="KW-0472">Membrane</keyword>
<dbReference type="InterPro" id="IPR000620">
    <property type="entry name" value="EamA_dom"/>
</dbReference>
<reference evidence="8 9" key="1">
    <citation type="submission" date="2016-10" db="EMBL/GenBank/DDBJ databases">
        <title>Updated version of Genome Assembly of Janthinobacterium lividum ERGS5:01.</title>
        <authorList>
            <person name="Kumar R."/>
            <person name="Acharya V."/>
            <person name="Singh D."/>
        </authorList>
    </citation>
    <scope>NUCLEOTIDE SEQUENCE [LARGE SCALE GENOMIC DNA]</scope>
    <source>
        <strain evidence="8 9">ERGS5:01</strain>
    </source>
</reference>
<dbReference type="PANTHER" id="PTHR32322:SF2">
    <property type="entry name" value="EAMA DOMAIN-CONTAINING PROTEIN"/>
    <property type="match status" value="1"/>
</dbReference>
<feature type="transmembrane region" description="Helical" evidence="6">
    <location>
        <begin position="267"/>
        <end position="287"/>
    </location>
</feature>
<evidence type="ECO:0000256" key="2">
    <source>
        <dbReference type="ARBA" id="ARBA00007362"/>
    </source>
</evidence>
<feature type="domain" description="EamA" evidence="7">
    <location>
        <begin position="153"/>
        <end position="282"/>
    </location>
</feature>
<comment type="caution">
    <text evidence="8">The sequence shown here is derived from an EMBL/GenBank/DDBJ whole genome shotgun (WGS) entry which is preliminary data.</text>
</comment>
<proteinExistence type="inferred from homology"/>
<feature type="transmembrane region" description="Helical" evidence="6">
    <location>
        <begin position="99"/>
        <end position="119"/>
    </location>
</feature>
<evidence type="ECO:0000256" key="6">
    <source>
        <dbReference type="SAM" id="Phobius"/>
    </source>
</evidence>
<sequence>MTSSASTSPLPDSILLSSLAVLGGQISVNLGAAIAKNLFPVMGVEGITAYRVGFSALILLAIFRPWRFRLTRKDVLNLLVYGAVLGLMNLLIYRAFALIPIGIAVAIEVTGPLAVAMLASRRPRDLLAVACAVFGLYLLLPLQGSPGSLDPVGVAYALGAAVCWALYIIFGKRASTLQGGQAVAWGMTVAAMVTVPIGITYSGTDLLAPSMALMGLAIAMLSSALPYSLEIFALRRLPQGVFGMFSSAAPAVSALAAMAVLGELLSLTQWLAIACIVFASAMAALGAQGAKR</sequence>
<feature type="transmembrane region" description="Helical" evidence="6">
    <location>
        <begin position="126"/>
        <end position="142"/>
    </location>
</feature>
<dbReference type="InterPro" id="IPR037185">
    <property type="entry name" value="EmrE-like"/>
</dbReference>
<organism evidence="8 9">
    <name type="scientific">Janthinobacterium lividum</name>
    <dbReference type="NCBI Taxonomy" id="29581"/>
    <lineage>
        <taxon>Bacteria</taxon>
        <taxon>Pseudomonadati</taxon>
        <taxon>Pseudomonadota</taxon>
        <taxon>Betaproteobacteria</taxon>
        <taxon>Burkholderiales</taxon>
        <taxon>Oxalobacteraceae</taxon>
        <taxon>Janthinobacterium</taxon>
    </lineage>
</organism>
<feature type="transmembrane region" description="Helical" evidence="6">
    <location>
        <begin position="182"/>
        <end position="201"/>
    </location>
</feature>
<evidence type="ECO:0000259" key="7">
    <source>
        <dbReference type="Pfam" id="PF00892"/>
    </source>
</evidence>
<feature type="transmembrane region" description="Helical" evidence="6">
    <location>
        <begin position="47"/>
        <end position="63"/>
    </location>
</feature>
<dbReference type="GO" id="GO:0016020">
    <property type="term" value="C:membrane"/>
    <property type="evidence" value="ECO:0007669"/>
    <property type="project" value="UniProtKB-SubCell"/>
</dbReference>
<comment type="similarity">
    <text evidence="2">Belongs to the EamA transporter family.</text>
</comment>
<evidence type="ECO:0000313" key="9">
    <source>
        <dbReference type="Proteomes" id="UP000092634"/>
    </source>
</evidence>
<feature type="transmembrane region" description="Helical" evidence="6">
    <location>
        <begin position="75"/>
        <end position="93"/>
    </location>
</feature>
<comment type="subcellular location">
    <subcellularLocation>
        <location evidence="1">Membrane</location>
        <topology evidence="1">Multi-pass membrane protein</topology>
    </subcellularLocation>
</comment>
<accession>A0A1E8PL39</accession>
<keyword evidence="3 6" id="KW-0812">Transmembrane</keyword>